<feature type="transmembrane region" description="Helical" evidence="12">
    <location>
        <begin position="454"/>
        <end position="473"/>
    </location>
</feature>
<dbReference type="InterPro" id="IPR036543">
    <property type="entry name" value="Guanylate-bd_C_sf"/>
</dbReference>
<keyword evidence="9 12" id="KW-0472">Membrane</keyword>
<gene>
    <name evidence="14" type="ORF">C0J50_7820</name>
</gene>
<dbReference type="Gene3D" id="3.40.50.300">
    <property type="entry name" value="P-loop containing nucleotide triphosphate hydrolases"/>
    <property type="match status" value="1"/>
</dbReference>
<dbReference type="PANTHER" id="PTHR10751">
    <property type="entry name" value="GUANYLATE BINDING PROTEIN"/>
    <property type="match status" value="1"/>
</dbReference>
<dbReference type="GO" id="GO:0005525">
    <property type="term" value="F:GTP binding"/>
    <property type="evidence" value="ECO:0007669"/>
    <property type="project" value="UniProtKB-KW"/>
</dbReference>
<keyword evidence="6" id="KW-0460">Magnesium</keyword>
<dbReference type="PROSITE" id="PS51715">
    <property type="entry name" value="G_GB1_RHD3"/>
    <property type="match status" value="1"/>
</dbReference>
<keyword evidence="3" id="KW-0547">Nucleotide-binding</keyword>
<evidence type="ECO:0000259" key="13">
    <source>
        <dbReference type="PROSITE" id="PS51715"/>
    </source>
</evidence>
<evidence type="ECO:0000256" key="4">
    <source>
        <dbReference type="ARBA" id="ARBA00022801"/>
    </source>
</evidence>
<accession>A0AAD5B9T6</accession>
<dbReference type="InterPro" id="IPR027417">
    <property type="entry name" value="P-loop_NTPase"/>
</dbReference>
<dbReference type="AlphaFoldDB" id="A0AAD5B9T6"/>
<evidence type="ECO:0000313" key="15">
    <source>
        <dbReference type="Proteomes" id="UP001205998"/>
    </source>
</evidence>
<proteinExistence type="inferred from homology"/>
<comment type="catalytic activity">
    <reaction evidence="10">
        <text>GTP + H2O = GDP + phosphate + H(+)</text>
        <dbReference type="Rhea" id="RHEA:19669"/>
        <dbReference type="ChEBI" id="CHEBI:15377"/>
        <dbReference type="ChEBI" id="CHEBI:15378"/>
        <dbReference type="ChEBI" id="CHEBI:37565"/>
        <dbReference type="ChEBI" id="CHEBI:43474"/>
        <dbReference type="ChEBI" id="CHEBI:58189"/>
    </reaction>
    <physiologicalReaction direction="left-to-right" evidence="10">
        <dbReference type="Rhea" id="RHEA:19670"/>
    </physiologicalReaction>
</comment>
<evidence type="ECO:0000256" key="8">
    <source>
        <dbReference type="ARBA" id="ARBA00023134"/>
    </source>
</evidence>
<feature type="domain" description="GB1/RHD3-type G" evidence="13">
    <location>
        <begin position="43"/>
        <end position="288"/>
    </location>
</feature>
<evidence type="ECO:0000256" key="6">
    <source>
        <dbReference type="ARBA" id="ARBA00022842"/>
    </source>
</evidence>
<dbReference type="SUPFAM" id="SSF48340">
    <property type="entry name" value="Interferon-induced guanylate-binding protein 1 (GBP1), C-terminal domain"/>
    <property type="match status" value="1"/>
</dbReference>
<name>A0AAD5B9T6_SILAS</name>
<keyword evidence="5" id="KW-0256">Endoplasmic reticulum</keyword>
<evidence type="ECO:0000256" key="12">
    <source>
        <dbReference type="SAM" id="Phobius"/>
    </source>
</evidence>
<organism evidence="14 15">
    <name type="scientific">Silurus asotus</name>
    <name type="common">Amur catfish</name>
    <name type="synonym">Parasilurus asotus</name>
    <dbReference type="NCBI Taxonomy" id="30991"/>
    <lineage>
        <taxon>Eukaryota</taxon>
        <taxon>Metazoa</taxon>
        <taxon>Chordata</taxon>
        <taxon>Craniata</taxon>
        <taxon>Vertebrata</taxon>
        <taxon>Euteleostomi</taxon>
        <taxon>Actinopterygii</taxon>
        <taxon>Neopterygii</taxon>
        <taxon>Teleostei</taxon>
        <taxon>Ostariophysi</taxon>
        <taxon>Siluriformes</taxon>
        <taxon>Siluridae</taxon>
        <taxon>Silurus</taxon>
    </lineage>
</organism>
<comment type="similarity">
    <text evidence="11">Belongs to the TRAFAC class dynamin-like GTPase superfamily. GB1/RHD3 GTPase family.</text>
</comment>
<dbReference type="InterPro" id="IPR030386">
    <property type="entry name" value="G_GB1_RHD3_dom"/>
</dbReference>
<keyword evidence="4" id="KW-0378">Hydrolase</keyword>
<keyword evidence="15" id="KW-1185">Reference proteome</keyword>
<dbReference type="GO" id="GO:0098826">
    <property type="term" value="C:endoplasmic reticulum tubular network membrane"/>
    <property type="evidence" value="ECO:0007669"/>
    <property type="project" value="UniProtKB-ARBA"/>
</dbReference>
<dbReference type="CDD" id="cd01851">
    <property type="entry name" value="GBP"/>
    <property type="match status" value="1"/>
</dbReference>
<evidence type="ECO:0000256" key="5">
    <source>
        <dbReference type="ARBA" id="ARBA00022824"/>
    </source>
</evidence>
<keyword evidence="2 12" id="KW-0812">Transmembrane</keyword>
<comment type="caution">
    <text evidence="14">The sequence shown here is derived from an EMBL/GenBank/DDBJ whole genome shotgun (WGS) entry which is preliminary data.</text>
</comment>
<sequence length="496" mass="55912">SREPKMATEPGAVQIVTVNKEEHSFGLNTEALESILLAPKVRDMDVVVVSVAGAFRKGKSFLLDLMLRYMHRKPEKDWLGQENEPLTGFSWRGGSEPETTGIQLWSEVFTMRKSNGKEVAVLLMDTQGAFDNQSTVKDCATIFALSTMTSSVQIYNLSQNIQEDDLQQLQLFTEYGRLAMDEIYLKPFQSLMFLIRDWSFPYEYSYGLKGGKQFLDKRLQVKESQHEELQTVRKHIHSCFTSISCFLLPHPGLKVATSPSFKGQICDVAPEFIKELCSLIPMLLDPESLAVKEINGNKVTCRGLLEYFKSYIKIYQGEDLPHPKSMLQATAEANNLAAVASAKDQYYKNMEKVCGGDLPYMDPDNLLEKHNFLMAEALHHFSSIKKMGGKDFCDRYQAQLEVEIKELLESFCKHNESKNVFSAFRTPAVLFVLVCFLYVLSAILLVIGLSSVSFACDLMLSVAMVAMLTWAFIRYSGQYRNVGTAIDQAAGVLLEQ</sequence>
<feature type="transmembrane region" description="Helical" evidence="12">
    <location>
        <begin position="428"/>
        <end position="447"/>
    </location>
</feature>
<comment type="subcellular location">
    <subcellularLocation>
        <location evidence="1">Endoplasmic reticulum membrane</location>
        <topology evidence="1">Multi-pass membrane protein</topology>
    </subcellularLocation>
</comment>
<dbReference type="InterPro" id="IPR003191">
    <property type="entry name" value="Guanylate-bd/ATL_C"/>
</dbReference>
<evidence type="ECO:0000256" key="2">
    <source>
        <dbReference type="ARBA" id="ARBA00022692"/>
    </source>
</evidence>
<evidence type="ECO:0000256" key="1">
    <source>
        <dbReference type="ARBA" id="ARBA00004477"/>
    </source>
</evidence>
<evidence type="ECO:0000256" key="11">
    <source>
        <dbReference type="PROSITE-ProRule" id="PRU01052"/>
    </source>
</evidence>
<dbReference type="SUPFAM" id="SSF52540">
    <property type="entry name" value="P-loop containing nucleoside triphosphate hydrolases"/>
    <property type="match status" value="1"/>
</dbReference>
<dbReference type="FunFam" id="1.20.58.420:FF:000001">
    <property type="entry name" value="Atlastin-1 isoform 1"/>
    <property type="match status" value="1"/>
</dbReference>
<evidence type="ECO:0000256" key="3">
    <source>
        <dbReference type="ARBA" id="ARBA00022741"/>
    </source>
</evidence>
<evidence type="ECO:0000256" key="10">
    <source>
        <dbReference type="ARBA" id="ARBA00049117"/>
    </source>
</evidence>
<feature type="non-terminal residue" evidence="14">
    <location>
        <position position="1"/>
    </location>
</feature>
<keyword evidence="8" id="KW-0342">GTP-binding</keyword>
<evidence type="ECO:0000313" key="14">
    <source>
        <dbReference type="EMBL" id="KAI5630095.1"/>
    </source>
</evidence>
<dbReference type="GO" id="GO:1990809">
    <property type="term" value="P:endoplasmic reticulum tubular network membrane organization"/>
    <property type="evidence" value="ECO:0007669"/>
    <property type="project" value="UniProtKB-ARBA"/>
</dbReference>
<evidence type="ECO:0000256" key="7">
    <source>
        <dbReference type="ARBA" id="ARBA00022989"/>
    </source>
</evidence>
<keyword evidence="7 12" id="KW-1133">Transmembrane helix</keyword>
<dbReference type="Pfam" id="PF02841">
    <property type="entry name" value="GBP_C"/>
    <property type="match status" value="1"/>
</dbReference>
<reference evidence="14" key="1">
    <citation type="submission" date="2018-07" db="EMBL/GenBank/DDBJ databases">
        <title>Comparative genomics of catfishes provides insights into carnivory and benthic adaptation.</title>
        <authorList>
            <person name="Zhang Y."/>
            <person name="Wang D."/>
            <person name="Peng Z."/>
            <person name="Zheng S."/>
            <person name="Shao F."/>
            <person name="Tao W."/>
        </authorList>
    </citation>
    <scope>NUCLEOTIDE SEQUENCE</scope>
    <source>
        <strain evidence="14">Chongqing</strain>
    </source>
</reference>
<feature type="non-terminal residue" evidence="14">
    <location>
        <position position="496"/>
    </location>
</feature>
<dbReference type="Proteomes" id="UP001205998">
    <property type="component" value="Unassembled WGS sequence"/>
</dbReference>
<protein>
    <submittedName>
        <fullName evidence="14">Atlastin-3 isoform X1</fullName>
    </submittedName>
</protein>
<dbReference type="Pfam" id="PF02263">
    <property type="entry name" value="GBP"/>
    <property type="match status" value="1"/>
</dbReference>
<dbReference type="EMBL" id="MU530557">
    <property type="protein sequence ID" value="KAI5630095.1"/>
    <property type="molecule type" value="Genomic_DNA"/>
</dbReference>
<dbReference type="FunFam" id="3.40.50.300:FF:000314">
    <property type="entry name" value="Atlastin-2 isoform 2"/>
    <property type="match status" value="1"/>
</dbReference>
<evidence type="ECO:0000256" key="9">
    <source>
        <dbReference type="ARBA" id="ARBA00023136"/>
    </source>
</evidence>
<dbReference type="Gene3D" id="1.20.58.420">
    <property type="entry name" value="AHSP"/>
    <property type="match status" value="1"/>
</dbReference>
<dbReference type="InterPro" id="IPR015894">
    <property type="entry name" value="Guanylate-bd_N"/>
</dbReference>
<dbReference type="GO" id="GO:0003924">
    <property type="term" value="F:GTPase activity"/>
    <property type="evidence" value="ECO:0007669"/>
    <property type="project" value="InterPro"/>
</dbReference>